<feature type="signal peptide" evidence="2">
    <location>
        <begin position="1"/>
        <end position="17"/>
    </location>
</feature>
<feature type="region of interest" description="Disordered" evidence="1">
    <location>
        <begin position="83"/>
        <end position="107"/>
    </location>
</feature>
<protein>
    <submittedName>
        <fullName evidence="3">Uncharacterized protein</fullName>
    </submittedName>
</protein>
<dbReference type="Proteomes" id="UP000055045">
    <property type="component" value="Unassembled WGS sequence"/>
</dbReference>
<evidence type="ECO:0000256" key="1">
    <source>
        <dbReference type="SAM" id="MobiDB-lite"/>
    </source>
</evidence>
<feature type="chain" id="PRO_5007100662" evidence="2">
    <location>
        <begin position="18"/>
        <end position="107"/>
    </location>
</feature>
<gene>
    <name evidence="3" type="ORF">ACN42_g5468</name>
</gene>
<reference evidence="3 4" key="1">
    <citation type="submission" date="2015-10" db="EMBL/GenBank/DDBJ databases">
        <title>Genome sequencing of Penicillium freii.</title>
        <authorList>
            <person name="Nguyen H.D."/>
            <person name="Visagie C.M."/>
            <person name="Seifert K.A."/>
        </authorList>
    </citation>
    <scope>NUCLEOTIDE SEQUENCE [LARGE SCALE GENOMIC DNA]</scope>
    <source>
        <strain evidence="3 4">DAOM 242723</strain>
    </source>
</reference>
<name>A0A101MJI9_PENFR</name>
<organism evidence="3 4">
    <name type="scientific">Penicillium freii</name>
    <dbReference type="NCBI Taxonomy" id="48697"/>
    <lineage>
        <taxon>Eukaryota</taxon>
        <taxon>Fungi</taxon>
        <taxon>Dikarya</taxon>
        <taxon>Ascomycota</taxon>
        <taxon>Pezizomycotina</taxon>
        <taxon>Eurotiomycetes</taxon>
        <taxon>Eurotiomycetidae</taxon>
        <taxon>Eurotiales</taxon>
        <taxon>Aspergillaceae</taxon>
        <taxon>Penicillium</taxon>
    </lineage>
</organism>
<sequence>MKSVSCIVLGLMPFCLAAPVPNERSMTSINARSEAEIPTDALNSLGGGGFKRAEAEIPTDALNFLGGGGFKRAEAEIPTDALNSLGGGGFKRSEAETPDSAPESFAY</sequence>
<evidence type="ECO:0000313" key="4">
    <source>
        <dbReference type="Proteomes" id="UP000055045"/>
    </source>
</evidence>
<keyword evidence="4" id="KW-1185">Reference proteome</keyword>
<dbReference type="STRING" id="48697.A0A101MJI9"/>
<keyword evidence="2" id="KW-0732">Signal</keyword>
<dbReference type="EMBL" id="LLXE01000127">
    <property type="protein sequence ID" value="KUM61648.1"/>
    <property type="molecule type" value="Genomic_DNA"/>
</dbReference>
<evidence type="ECO:0000313" key="3">
    <source>
        <dbReference type="EMBL" id="KUM61648.1"/>
    </source>
</evidence>
<accession>A0A101MJI9</accession>
<dbReference type="AlphaFoldDB" id="A0A101MJI9"/>
<comment type="caution">
    <text evidence="3">The sequence shown here is derived from an EMBL/GenBank/DDBJ whole genome shotgun (WGS) entry which is preliminary data.</text>
</comment>
<evidence type="ECO:0000256" key="2">
    <source>
        <dbReference type="SAM" id="SignalP"/>
    </source>
</evidence>
<proteinExistence type="predicted"/>